<name>A0A2S7MYE4_9BACI</name>
<proteinExistence type="predicted"/>
<reference evidence="1 2" key="1">
    <citation type="submission" date="2017-12" db="EMBL/GenBank/DDBJ databases">
        <title>Taxonomic description and draft genome of Pradoshia cofamensis Gen. nov., sp. nov., a thermotolerant bacillale isolated from anterior gut of earthworm Eisenia fetida.</title>
        <authorList>
            <person name="Saha T."/>
            <person name="Chakraborty R."/>
        </authorList>
    </citation>
    <scope>NUCLEOTIDE SEQUENCE [LARGE SCALE GENOMIC DNA]</scope>
    <source>
        <strain evidence="1 2">EAG3</strain>
    </source>
</reference>
<sequence length="79" mass="9499">MSEQKREPFTNMKTYTPFHSRFDPCPPIGKKYYSTPPNLYLGFQPPNLEQFSPKEALKRGTLWKALYEYYENPYEGKRR</sequence>
<keyword evidence="1" id="KW-0167">Capsid protein</keyword>
<organism evidence="1 2">
    <name type="scientific">Pradoshia eiseniae</name>
    <dbReference type="NCBI Taxonomy" id="2064768"/>
    <lineage>
        <taxon>Bacteria</taxon>
        <taxon>Bacillati</taxon>
        <taxon>Bacillota</taxon>
        <taxon>Bacilli</taxon>
        <taxon>Bacillales</taxon>
        <taxon>Bacillaceae</taxon>
        <taxon>Pradoshia</taxon>
    </lineage>
</organism>
<accession>A0A2S7MYE4</accession>
<dbReference type="EMBL" id="PKOZ01000007">
    <property type="protein sequence ID" value="PQD94758.1"/>
    <property type="molecule type" value="Genomic_DNA"/>
</dbReference>
<evidence type="ECO:0000313" key="1">
    <source>
        <dbReference type="EMBL" id="PQD94758.1"/>
    </source>
</evidence>
<dbReference type="Proteomes" id="UP000239663">
    <property type="component" value="Unassembled WGS sequence"/>
</dbReference>
<keyword evidence="2" id="KW-1185">Reference proteome</keyword>
<dbReference type="RefSeq" id="WP_104849833.1">
    <property type="nucleotide sequence ID" value="NZ_PKOZ01000007.1"/>
</dbReference>
<comment type="caution">
    <text evidence="1">The sequence shown here is derived from an EMBL/GenBank/DDBJ whole genome shotgun (WGS) entry which is preliminary data.</text>
</comment>
<dbReference type="Pfam" id="PF11007">
    <property type="entry name" value="CotJA"/>
    <property type="match status" value="1"/>
</dbReference>
<gene>
    <name evidence="1" type="ORF">CYL18_12360</name>
</gene>
<dbReference type="InterPro" id="IPR020256">
    <property type="entry name" value="Spore_coat_CotJA"/>
</dbReference>
<keyword evidence="1" id="KW-0946">Virion</keyword>
<evidence type="ECO:0000313" key="2">
    <source>
        <dbReference type="Proteomes" id="UP000239663"/>
    </source>
</evidence>
<protein>
    <submittedName>
        <fullName evidence="1">Spore coat protein CotJA</fullName>
    </submittedName>
</protein>
<dbReference type="AlphaFoldDB" id="A0A2S7MYE4"/>
<dbReference type="OrthoDB" id="2376696at2"/>